<gene>
    <name evidence="12" type="ORF">SeLEV6574_g04478</name>
</gene>
<dbReference type="Pfam" id="PF00385">
    <property type="entry name" value="Chromo"/>
    <property type="match status" value="1"/>
</dbReference>
<feature type="compositionally biased region" description="Acidic residues" evidence="9">
    <location>
        <begin position="376"/>
        <end position="397"/>
    </location>
</feature>
<evidence type="ECO:0000313" key="12">
    <source>
        <dbReference type="EMBL" id="TPX44469.1"/>
    </source>
</evidence>
<feature type="domain" description="Chromo" evidence="10">
    <location>
        <begin position="1026"/>
        <end position="1084"/>
    </location>
</feature>
<dbReference type="Proteomes" id="UP000320475">
    <property type="component" value="Unassembled WGS sequence"/>
</dbReference>
<keyword evidence="5" id="KW-0677">Repeat</keyword>
<dbReference type="InterPro" id="IPR016024">
    <property type="entry name" value="ARM-type_fold"/>
</dbReference>
<dbReference type="GO" id="GO:0031981">
    <property type="term" value="C:nuclear lumen"/>
    <property type="evidence" value="ECO:0007669"/>
    <property type="project" value="UniProtKB-ARBA"/>
</dbReference>
<keyword evidence="7" id="KW-0539">Nucleus</keyword>
<comment type="similarity">
    <text evidence="8">Belongs to the importin beta family. Importin beta-2 subfamily.</text>
</comment>
<name>A0A507CZ31_9FUNG</name>
<evidence type="ECO:0000256" key="8">
    <source>
        <dbReference type="ARBA" id="ARBA00038423"/>
    </source>
</evidence>
<evidence type="ECO:0000256" key="2">
    <source>
        <dbReference type="ARBA" id="ARBA00004496"/>
    </source>
</evidence>
<accession>A0A507CZ31</accession>
<dbReference type="PROSITE" id="PS50166">
    <property type="entry name" value="IMPORTIN_B_NT"/>
    <property type="match status" value="1"/>
</dbReference>
<keyword evidence="6" id="KW-0653">Protein transport</keyword>
<comment type="caution">
    <text evidence="12">The sequence shown here is derived from an EMBL/GenBank/DDBJ whole genome shotgun (WGS) entry which is preliminary data.</text>
</comment>
<feature type="region of interest" description="Disordered" evidence="9">
    <location>
        <begin position="323"/>
        <end position="398"/>
    </location>
</feature>
<evidence type="ECO:0000256" key="9">
    <source>
        <dbReference type="SAM" id="MobiDB-lite"/>
    </source>
</evidence>
<dbReference type="VEuPathDB" id="FungiDB:SeMB42_g05170"/>
<dbReference type="EMBL" id="QEAM01000181">
    <property type="protein sequence ID" value="TPX44469.1"/>
    <property type="molecule type" value="Genomic_DNA"/>
</dbReference>
<evidence type="ECO:0000256" key="5">
    <source>
        <dbReference type="ARBA" id="ARBA00022737"/>
    </source>
</evidence>
<evidence type="ECO:0000256" key="7">
    <source>
        <dbReference type="ARBA" id="ARBA00023242"/>
    </source>
</evidence>
<dbReference type="GO" id="GO:0006606">
    <property type="term" value="P:protein import into nucleus"/>
    <property type="evidence" value="ECO:0007669"/>
    <property type="project" value="InterPro"/>
</dbReference>
<dbReference type="InterPro" id="IPR011989">
    <property type="entry name" value="ARM-like"/>
</dbReference>
<proteinExistence type="inferred from homology"/>
<protein>
    <recommendedName>
        <fullName evidence="14">Chromo domain-containing protein</fullName>
    </recommendedName>
</protein>
<evidence type="ECO:0000256" key="3">
    <source>
        <dbReference type="ARBA" id="ARBA00022448"/>
    </source>
</evidence>
<dbReference type="SUPFAM" id="SSF54160">
    <property type="entry name" value="Chromo domain-like"/>
    <property type="match status" value="1"/>
</dbReference>
<dbReference type="InterPro" id="IPR001494">
    <property type="entry name" value="Importin-beta_N"/>
</dbReference>
<keyword evidence="3" id="KW-0813">Transport</keyword>
<dbReference type="FunFam" id="1.25.10.10:FF:000028">
    <property type="entry name" value="Transportin-1 isoform 1"/>
    <property type="match status" value="1"/>
</dbReference>
<dbReference type="GO" id="GO:0031267">
    <property type="term" value="F:small GTPase binding"/>
    <property type="evidence" value="ECO:0007669"/>
    <property type="project" value="InterPro"/>
</dbReference>
<dbReference type="InterPro" id="IPR056924">
    <property type="entry name" value="SH3_Tf2-1"/>
</dbReference>
<feature type="domain" description="Importin N-terminal" evidence="11">
    <location>
        <begin position="33"/>
        <end position="104"/>
    </location>
</feature>
<dbReference type="Gene3D" id="1.25.10.10">
    <property type="entry name" value="Leucine-rich Repeat Variant"/>
    <property type="match status" value="2"/>
</dbReference>
<dbReference type="Gene3D" id="2.40.50.40">
    <property type="match status" value="1"/>
</dbReference>
<dbReference type="InterPro" id="IPR000953">
    <property type="entry name" value="Chromo/chromo_shadow_dom"/>
</dbReference>
<evidence type="ECO:0000256" key="1">
    <source>
        <dbReference type="ARBA" id="ARBA00004123"/>
    </source>
</evidence>
<evidence type="ECO:0000259" key="10">
    <source>
        <dbReference type="PROSITE" id="PS50013"/>
    </source>
</evidence>
<dbReference type="PROSITE" id="PS50013">
    <property type="entry name" value="CHROMO_2"/>
    <property type="match status" value="1"/>
</dbReference>
<dbReference type="Pfam" id="PF24626">
    <property type="entry name" value="SH3_Tf2-1"/>
    <property type="match status" value="1"/>
</dbReference>
<evidence type="ECO:0000259" key="11">
    <source>
        <dbReference type="PROSITE" id="PS50166"/>
    </source>
</evidence>
<dbReference type="AlphaFoldDB" id="A0A507CZ31"/>
<feature type="compositionally biased region" description="Low complexity" evidence="9">
    <location>
        <begin position="347"/>
        <end position="364"/>
    </location>
</feature>
<dbReference type="GO" id="GO:0005737">
    <property type="term" value="C:cytoplasm"/>
    <property type="evidence" value="ECO:0007669"/>
    <property type="project" value="UniProtKB-SubCell"/>
</dbReference>
<keyword evidence="4" id="KW-0963">Cytoplasm</keyword>
<evidence type="ECO:0008006" key="14">
    <source>
        <dbReference type="Google" id="ProtNLM"/>
    </source>
</evidence>
<evidence type="ECO:0000313" key="13">
    <source>
        <dbReference type="Proteomes" id="UP000320475"/>
    </source>
</evidence>
<reference evidence="12 13" key="1">
    <citation type="journal article" date="2019" name="Sci. Rep.">
        <title>Comparative genomics of chytrid fungi reveal insights into the obligate biotrophic and pathogenic lifestyle of Synchytrium endobioticum.</title>
        <authorList>
            <person name="van de Vossenberg B.T.L.H."/>
            <person name="Warris S."/>
            <person name="Nguyen H.D.T."/>
            <person name="van Gent-Pelzer M.P.E."/>
            <person name="Joly D.L."/>
            <person name="van de Geest H.C."/>
            <person name="Bonants P.J.M."/>
            <person name="Smith D.S."/>
            <person name="Levesque C.A."/>
            <person name="van der Lee T.A.J."/>
        </authorList>
    </citation>
    <scope>NUCLEOTIDE SEQUENCE [LARGE SCALE GENOMIC DNA]</scope>
    <source>
        <strain evidence="12 13">LEV6574</strain>
    </source>
</reference>
<sequence>MASSWQPTPDGLQQLMQILQGCTSSDATVRRQNTEALQSFERIPDFNNYLAYILTHVNTPDIVTTNIRTTAGLALKNNARVNYETIPAATLEYVKYCVLNALADPVPAIRGTAGTIITTLIARGSLTAWPEILPKLMECIQHPVGNIVEGAFGALQKICEDSARALNQDTSRPLDFMIPKFIQCIDHSSIKVRVHAIICINQFILLRANALVVNIDGFVQKLYGQVNTNDPELRKSICQAITYILEIKPESLMAEFNNVVQFMLYCTQSDDETVALEACEFWLAFAEQEGLVDFLEPLLPQIVPVLLKGMVYGDEDIILLGGDKDDDASVPDADHEIRPRHHKAKTKIAAQAAPQQQQPQQTQKSANGVNNGGSAEGEEDDDEDEDWDEDDDDDDSYGEWNLRKCSAAALDVLATVFSDKLLVTLLPLLKGELFSDKWERRECGILALGAVAEGCMAEMEKHLPTLIPYLITLLNDPKPLVRSITCWTLGRYSRWTVHPSSEVNSDDHQRTYFHPLVEGLLAKILDKNKRVQEAGCSAFATLEEEATTELVPFLETILRTLAYAFQTYQHKNLLILYDAVGTLGESVGHYLNRPEYIEILMPPLISFWQKLGDDDRDIFPLLECLSSVATALGTGFLQFAGPVIQRCLTLIQGVLQQEALHRANPHQVEAPDKDFMIVALDLLSGMTQGLGEQIEPFVANSNPPLVQLLAHCMSDPAAEVKQSAFALLGDLAISCFSHIRPHLNQFLPMVINHVDPNADAAWISVCNNATWATGEIALKYGAEMQQWIQPLLERLIPILVNDHTTRTLLENAAITIGRLGYVAPTLVAPHLPQFLPTWCTVSRSIKDNQEKESAFRGLCRMAEANPQGVVQHFVYFCDALCLWEHVPPELNEMFKNILTMFRNVAERFTTIQNHLQSHLEKAKERYKVHADASRRQEVELRVGEEVMISTKNVGTERPTKKKNKWIGPYHVKRKINQVTYEIEVPSSIRIHPVVHISLLKKYIRPKDPSKQLTKAPPIKVNPEEEWVIKDILDVRRRGRGFEYYIDWEGFGPESRTWEPRWHLNDDVMLREWHARNPEKIGPFANVAEITGGDNVTGVTGVLSHDNITDRCPVGVRQVGLDDVSLRVGCQT</sequence>
<evidence type="ECO:0000256" key="4">
    <source>
        <dbReference type="ARBA" id="ARBA00022490"/>
    </source>
</evidence>
<dbReference type="PANTHER" id="PTHR10527">
    <property type="entry name" value="IMPORTIN BETA"/>
    <property type="match status" value="1"/>
</dbReference>
<dbReference type="CDD" id="cd00024">
    <property type="entry name" value="CD_CSD"/>
    <property type="match status" value="1"/>
</dbReference>
<organism evidence="12 13">
    <name type="scientific">Synchytrium endobioticum</name>
    <dbReference type="NCBI Taxonomy" id="286115"/>
    <lineage>
        <taxon>Eukaryota</taxon>
        <taxon>Fungi</taxon>
        <taxon>Fungi incertae sedis</taxon>
        <taxon>Chytridiomycota</taxon>
        <taxon>Chytridiomycota incertae sedis</taxon>
        <taxon>Chytridiomycetes</taxon>
        <taxon>Synchytriales</taxon>
        <taxon>Synchytriaceae</taxon>
        <taxon>Synchytrium</taxon>
    </lineage>
</organism>
<dbReference type="Pfam" id="PF13513">
    <property type="entry name" value="HEAT_EZ"/>
    <property type="match status" value="1"/>
</dbReference>
<dbReference type="InterPro" id="IPR040122">
    <property type="entry name" value="Importin_beta"/>
</dbReference>
<dbReference type="InterPro" id="IPR023780">
    <property type="entry name" value="Chromo_domain"/>
</dbReference>
<dbReference type="OrthoDB" id="951172at2759"/>
<dbReference type="Pfam" id="PF03810">
    <property type="entry name" value="IBN_N"/>
    <property type="match status" value="1"/>
</dbReference>
<comment type="subcellular location">
    <subcellularLocation>
        <location evidence="2">Cytoplasm</location>
    </subcellularLocation>
    <subcellularLocation>
        <location evidence="1">Nucleus</location>
    </subcellularLocation>
</comment>
<dbReference type="SMART" id="SM00298">
    <property type="entry name" value="CHROMO"/>
    <property type="match status" value="1"/>
</dbReference>
<dbReference type="SUPFAM" id="SSF48371">
    <property type="entry name" value="ARM repeat"/>
    <property type="match status" value="1"/>
</dbReference>
<dbReference type="InterPro" id="IPR016197">
    <property type="entry name" value="Chromo-like_dom_sf"/>
</dbReference>
<evidence type="ECO:0000256" key="6">
    <source>
        <dbReference type="ARBA" id="ARBA00022927"/>
    </source>
</evidence>